<dbReference type="EMBL" id="HAEJ01014033">
    <property type="protein sequence ID" value="SBS54490.1"/>
    <property type="molecule type" value="Transcribed_RNA"/>
</dbReference>
<name>A0A1A8V2C5_NOTFU</name>
<evidence type="ECO:0000313" key="2">
    <source>
        <dbReference type="EMBL" id="SBS54490.1"/>
    </source>
</evidence>
<accession>A0A1A8V2C5</accession>
<dbReference type="AlphaFoldDB" id="A0A1A8V2C5"/>
<reference evidence="2" key="1">
    <citation type="submission" date="2016-05" db="EMBL/GenBank/DDBJ databases">
        <authorList>
            <person name="Lavstsen T."/>
            <person name="Jespersen J.S."/>
        </authorList>
    </citation>
    <scope>NUCLEOTIDE SEQUENCE</scope>
    <source>
        <tissue evidence="2">Brain</tissue>
    </source>
</reference>
<feature type="signal peptide" evidence="1">
    <location>
        <begin position="1"/>
        <end position="16"/>
    </location>
</feature>
<organism evidence="2">
    <name type="scientific">Nothobranchius furzeri</name>
    <name type="common">Turquoise killifish</name>
    <dbReference type="NCBI Taxonomy" id="105023"/>
    <lineage>
        <taxon>Eukaryota</taxon>
        <taxon>Metazoa</taxon>
        <taxon>Chordata</taxon>
        <taxon>Craniata</taxon>
        <taxon>Vertebrata</taxon>
        <taxon>Euteleostomi</taxon>
        <taxon>Actinopterygii</taxon>
        <taxon>Neopterygii</taxon>
        <taxon>Teleostei</taxon>
        <taxon>Neoteleostei</taxon>
        <taxon>Acanthomorphata</taxon>
        <taxon>Ovalentaria</taxon>
        <taxon>Atherinomorphae</taxon>
        <taxon>Cyprinodontiformes</taxon>
        <taxon>Nothobranchiidae</taxon>
        <taxon>Nothobranchius</taxon>
    </lineage>
</organism>
<reference evidence="2" key="2">
    <citation type="submission" date="2016-06" db="EMBL/GenBank/DDBJ databases">
        <title>The genome of a short-lived fish provides insights into sex chromosome evolution and the genetic control of aging.</title>
        <authorList>
            <person name="Reichwald K."/>
            <person name="Felder M."/>
            <person name="Petzold A."/>
            <person name="Koch P."/>
            <person name="Groth M."/>
            <person name="Platzer M."/>
        </authorList>
    </citation>
    <scope>NUCLEOTIDE SEQUENCE</scope>
    <source>
        <tissue evidence="2">Brain</tissue>
    </source>
</reference>
<evidence type="ECO:0000256" key="1">
    <source>
        <dbReference type="SAM" id="SignalP"/>
    </source>
</evidence>
<sequence length="134" mass="14137">MKLILLAACIFGVAFCAPQQMYKEFDIHHAPAEAAHVIPAGVPAGKLEVLLPVDSQKQPIGVGPVRGFIKQEIPQPNGKDEEVFYPFGFNQPDPAPAAPVVPVAPAAPAAPINPFLVVAIPAAKPRGDDDDEDD</sequence>
<gene>
    <name evidence="2" type="primary">SCPP7</name>
</gene>
<keyword evidence="1" id="KW-0732">Signal</keyword>
<proteinExistence type="predicted"/>
<feature type="chain" id="PRO_5008380186" evidence="1">
    <location>
        <begin position="17"/>
        <end position="134"/>
    </location>
</feature>
<protein>
    <submittedName>
        <fullName evidence="2">Secretory calcium-binding phosphoprotein 7</fullName>
    </submittedName>
</protein>